<dbReference type="Proteomes" id="UP000030764">
    <property type="component" value="Unassembled WGS sequence"/>
</dbReference>
<reference evidence="1 3" key="1">
    <citation type="journal article" date="2014" name="Nat. Genet.">
        <title>Genome and transcriptome of the porcine whipworm Trichuris suis.</title>
        <authorList>
            <person name="Jex A.R."/>
            <person name="Nejsum P."/>
            <person name="Schwarz E.M."/>
            <person name="Hu L."/>
            <person name="Young N.D."/>
            <person name="Hall R.S."/>
            <person name="Korhonen P.K."/>
            <person name="Liao S."/>
            <person name="Thamsborg S."/>
            <person name="Xia J."/>
            <person name="Xu P."/>
            <person name="Wang S."/>
            <person name="Scheerlinck J.P."/>
            <person name="Hofmann A."/>
            <person name="Sternberg P.W."/>
            <person name="Wang J."/>
            <person name="Gasser R.B."/>
        </authorList>
    </citation>
    <scope>NUCLEOTIDE SEQUENCE [LARGE SCALE GENOMIC DNA]</scope>
    <source>
        <strain evidence="2">DCEP-RM93F</strain>
        <strain evidence="1">DCEP-RM93M</strain>
    </source>
</reference>
<dbReference type="Proteomes" id="UP000030758">
    <property type="component" value="Unassembled WGS sequence"/>
</dbReference>
<proteinExistence type="predicted"/>
<name>A0A085MIT9_9BILA</name>
<protein>
    <submittedName>
        <fullName evidence="1">Uncharacterized protein</fullName>
    </submittedName>
</protein>
<dbReference type="EMBL" id="KL363190">
    <property type="protein sequence ID" value="KFD57135.1"/>
    <property type="molecule type" value="Genomic_DNA"/>
</dbReference>
<accession>A0A085MIT9</accession>
<organism evidence="1 3">
    <name type="scientific">Trichuris suis</name>
    <name type="common">pig whipworm</name>
    <dbReference type="NCBI Taxonomy" id="68888"/>
    <lineage>
        <taxon>Eukaryota</taxon>
        <taxon>Metazoa</taxon>
        <taxon>Ecdysozoa</taxon>
        <taxon>Nematoda</taxon>
        <taxon>Enoplea</taxon>
        <taxon>Dorylaimia</taxon>
        <taxon>Trichinellida</taxon>
        <taxon>Trichuridae</taxon>
        <taxon>Trichuris</taxon>
    </lineage>
</organism>
<dbReference type="AlphaFoldDB" id="A0A085MIT9"/>
<feature type="non-terminal residue" evidence="1">
    <location>
        <position position="1"/>
    </location>
</feature>
<evidence type="ECO:0000313" key="1">
    <source>
        <dbReference type="EMBL" id="KFD57135.1"/>
    </source>
</evidence>
<dbReference type="EMBL" id="KL367494">
    <property type="protein sequence ID" value="KFD69653.1"/>
    <property type="molecule type" value="Genomic_DNA"/>
</dbReference>
<gene>
    <name evidence="1" type="ORF">M513_02020</name>
    <name evidence="2" type="ORF">M514_02020</name>
</gene>
<evidence type="ECO:0000313" key="3">
    <source>
        <dbReference type="Proteomes" id="UP000030764"/>
    </source>
</evidence>
<keyword evidence="3" id="KW-1185">Reference proteome</keyword>
<evidence type="ECO:0000313" key="2">
    <source>
        <dbReference type="EMBL" id="KFD69653.1"/>
    </source>
</evidence>
<sequence length="177" mass="20300">HLKVQRTARNTWKTEVNKKRPTRIHTEQQFFQNSVRQVHKHRLTFTAAVTFVQSNNATGARIYFANSSGYFFNDGLVPLSLLPYNSPIGTIRARILCQANETVGVPTFESFKRPQHHQVEHRLHLLVNYFSCQSADQAWDSDCVLNSIKGNYAARNLWQPASNPNLSTTELTMKLKK</sequence>